<dbReference type="GO" id="GO:0008616">
    <property type="term" value="P:tRNA queuosine(34) biosynthetic process"/>
    <property type="evidence" value="ECO:0007669"/>
    <property type="project" value="UniProtKB-UniRule"/>
</dbReference>
<keyword evidence="4 5" id="KW-0671">Queuosine biosynthesis</keyword>
<dbReference type="Proteomes" id="UP000824246">
    <property type="component" value="Unassembled WGS sequence"/>
</dbReference>
<evidence type="ECO:0000256" key="4">
    <source>
        <dbReference type="ARBA" id="ARBA00022785"/>
    </source>
</evidence>
<evidence type="ECO:0000313" key="7">
    <source>
        <dbReference type="Proteomes" id="UP000824246"/>
    </source>
</evidence>
<dbReference type="InterPro" id="IPR042119">
    <property type="entry name" value="QueA_dom2"/>
</dbReference>
<dbReference type="EMBL" id="DXFB01000106">
    <property type="protein sequence ID" value="HIX45347.1"/>
    <property type="molecule type" value="Genomic_DNA"/>
</dbReference>
<accession>A0A9D1VS25</accession>
<comment type="catalytic activity">
    <reaction evidence="5">
        <text>7-aminomethyl-7-carbaguanosine(34) in tRNA + S-adenosyl-L-methionine = epoxyqueuosine(34) in tRNA + adenine + L-methionine + 2 H(+)</text>
        <dbReference type="Rhea" id="RHEA:32155"/>
        <dbReference type="Rhea" id="RHEA-COMP:10342"/>
        <dbReference type="Rhea" id="RHEA-COMP:18582"/>
        <dbReference type="ChEBI" id="CHEBI:15378"/>
        <dbReference type="ChEBI" id="CHEBI:16708"/>
        <dbReference type="ChEBI" id="CHEBI:57844"/>
        <dbReference type="ChEBI" id="CHEBI:59789"/>
        <dbReference type="ChEBI" id="CHEBI:82833"/>
        <dbReference type="ChEBI" id="CHEBI:194443"/>
        <dbReference type="EC" id="2.4.99.17"/>
    </reaction>
</comment>
<name>A0A9D1VS25_9BACT</name>
<comment type="pathway">
    <text evidence="5">tRNA modification; tRNA-queuosine biosynthesis.</text>
</comment>
<dbReference type="InterPro" id="IPR042118">
    <property type="entry name" value="QueA_dom1"/>
</dbReference>
<protein>
    <recommendedName>
        <fullName evidence="5">S-adenosylmethionine:tRNA ribosyltransferase-isomerase</fullName>
        <ecNumber evidence="5">2.4.99.17</ecNumber>
    </recommendedName>
    <alternativeName>
        <fullName evidence="5">Queuosine biosynthesis protein QueA</fullName>
    </alternativeName>
</protein>
<dbReference type="Gene3D" id="3.40.1780.10">
    <property type="entry name" value="QueA-like"/>
    <property type="match status" value="1"/>
</dbReference>
<sequence length="410" mass="46250">MNKTQDIRIDDYAYELPDERIAKFPVTPRDSSRLLVYDNGVQGSYRFADLPGLLPDDVMLVFNNTRVIQARLRFRKETGALIEVFCLEPLLPADYALSLQSTATCRWLCLIGNARKWKSGELALTFEHEQRPLTLRARKGQAHGDGYEIEFAWDDASVTFGELLDTLGELPIPPYLNRKTEESDKTTYQTVYSKVEGSVAAPTAGLHFTPAVLAALQARAIPCEELTLHVGAGTFKPVKSETIEGHEMHTEYISVSRALIETLRDTPRRVVAVGTTSVRTLESLYYIGVTLSKHPEATAEELRVRQWQPYEEEARLSRSEAMQQIVSYLDRTGADRLVSATRIIIAPGYHFKVVDGIITNFHQPRSTLLLLVSAFVGGDWRAIYDYALAHDYRFLSYGDSSLLWRREAAQ</sequence>
<dbReference type="PANTHER" id="PTHR30307">
    <property type="entry name" value="S-ADENOSYLMETHIONINE:TRNA RIBOSYLTRANSFERASE-ISOMERASE"/>
    <property type="match status" value="1"/>
</dbReference>
<comment type="similarity">
    <text evidence="5">Belongs to the QueA family.</text>
</comment>
<dbReference type="GO" id="GO:0051075">
    <property type="term" value="F:S-adenosylmethionine:tRNA ribosyltransferase-isomerase activity"/>
    <property type="evidence" value="ECO:0007669"/>
    <property type="project" value="UniProtKB-EC"/>
</dbReference>
<evidence type="ECO:0000256" key="3">
    <source>
        <dbReference type="ARBA" id="ARBA00022691"/>
    </source>
</evidence>
<evidence type="ECO:0000313" key="6">
    <source>
        <dbReference type="EMBL" id="HIX45347.1"/>
    </source>
</evidence>
<comment type="subunit">
    <text evidence="5">Monomer.</text>
</comment>
<proteinExistence type="inferred from homology"/>
<organism evidence="6 7">
    <name type="scientific">Candidatus Barnesiella excrementipullorum</name>
    <dbReference type="NCBI Taxonomy" id="2838479"/>
    <lineage>
        <taxon>Bacteria</taxon>
        <taxon>Pseudomonadati</taxon>
        <taxon>Bacteroidota</taxon>
        <taxon>Bacteroidia</taxon>
        <taxon>Bacteroidales</taxon>
        <taxon>Barnesiellaceae</taxon>
        <taxon>Barnesiella</taxon>
    </lineage>
</organism>
<dbReference type="InterPro" id="IPR003699">
    <property type="entry name" value="QueA"/>
</dbReference>
<reference evidence="6" key="2">
    <citation type="submission" date="2021-04" db="EMBL/GenBank/DDBJ databases">
        <authorList>
            <person name="Gilroy R."/>
        </authorList>
    </citation>
    <scope>NUCLEOTIDE SEQUENCE</scope>
    <source>
        <strain evidence="6">ChiHjej12B11-16260</strain>
    </source>
</reference>
<dbReference type="PANTHER" id="PTHR30307:SF0">
    <property type="entry name" value="S-ADENOSYLMETHIONINE:TRNA RIBOSYLTRANSFERASE-ISOMERASE"/>
    <property type="match status" value="1"/>
</dbReference>
<keyword evidence="2 5" id="KW-0808">Transferase</keyword>
<comment type="caution">
    <text evidence="6">The sequence shown here is derived from an EMBL/GenBank/DDBJ whole genome shotgun (WGS) entry which is preliminary data.</text>
</comment>
<gene>
    <name evidence="5" type="primary">queA</name>
    <name evidence="6" type="ORF">H9982_03915</name>
</gene>
<dbReference type="GO" id="GO:0005737">
    <property type="term" value="C:cytoplasm"/>
    <property type="evidence" value="ECO:0007669"/>
    <property type="project" value="UniProtKB-SubCell"/>
</dbReference>
<dbReference type="InterPro" id="IPR036100">
    <property type="entry name" value="QueA_sf"/>
</dbReference>
<evidence type="ECO:0000256" key="2">
    <source>
        <dbReference type="ARBA" id="ARBA00022679"/>
    </source>
</evidence>
<reference evidence="6" key="1">
    <citation type="journal article" date="2021" name="PeerJ">
        <title>Extensive microbial diversity within the chicken gut microbiome revealed by metagenomics and culture.</title>
        <authorList>
            <person name="Gilroy R."/>
            <person name="Ravi A."/>
            <person name="Getino M."/>
            <person name="Pursley I."/>
            <person name="Horton D.L."/>
            <person name="Alikhan N.F."/>
            <person name="Baker D."/>
            <person name="Gharbi K."/>
            <person name="Hall N."/>
            <person name="Watson M."/>
            <person name="Adriaenssens E.M."/>
            <person name="Foster-Nyarko E."/>
            <person name="Jarju S."/>
            <person name="Secka A."/>
            <person name="Antonio M."/>
            <person name="Oren A."/>
            <person name="Chaudhuri R.R."/>
            <person name="La Ragione R."/>
            <person name="Hildebrand F."/>
            <person name="Pallen M.J."/>
        </authorList>
    </citation>
    <scope>NUCLEOTIDE SEQUENCE</scope>
    <source>
        <strain evidence="6">ChiHjej12B11-16260</strain>
    </source>
</reference>
<comment type="subcellular location">
    <subcellularLocation>
        <location evidence="5">Cytoplasm</location>
    </subcellularLocation>
</comment>
<evidence type="ECO:0000256" key="1">
    <source>
        <dbReference type="ARBA" id="ARBA00022490"/>
    </source>
</evidence>
<dbReference type="HAMAP" id="MF_00113">
    <property type="entry name" value="QueA"/>
    <property type="match status" value="1"/>
</dbReference>
<dbReference type="Pfam" id="PF02547">
    <property type="entry name" value="Queuosine_synth"/>
    <property type="match status" value="1"/>
</dbReference>
<dbReference type="Gene3D" id="2.40.10.240">
    <property type="entry name" value="QueA-like"/>
    <property type="match status" value="1"/>
</dbReference>
<keyword evidence="1 5" id="KW-0963">Cytoplasm</keyword>
<dbReference type="AlphaFoldDB" id="A0A9D1VS25"/>
<keyword evidence="3 5" id="KW-0949">S-adenosyl-L-methionine</keyword>
<comment type="function">
    <text evidence="5">Transfers and isomerizes the ribose moiety from AdoMet to the 7-aminomethyl group of 7-deazaguanine (preQ1-tRNA) to give epoxyqueuosine (oQ-tRNA).</text>
</comment>
<dbReference type="SUPFAM" id="SSF111337">
    <property type="entry name" value="QueA-like"/>
    <property type="match status" value="1"/>
</dbReference>
<evidence type="ECO:0000256" key="5">
    <source>
        <dbReference type="HAMAP-Rule" id="MF_00113"/>
    </source>
</evidence>
<dbReference type="EC" id="2.4.99.17" evidence="5"/>